<dbReference type="InterPro" id="IPR007714">
    <property type="entry name" value="CFA20_dom"/>
</dbReference>
<name>A0A8H7VDN1_9FUNG</name>
<dbReference type="PANTHER" id="PTHR12458">
    <property type="entry name" value="ORF PROTEIN"/>
    <property type="match status" value="1"/>
</dbReference>
<dbReference type="AlphaFoldDB" id="A0A8H7VDN1"/>
<proteinExistence type="predicted"/>
<dbReference type="InterPro" id="IPR040441">
    <property type="entry name" value="CFA20/CFAP20DC"/>
</dbReference>
<reference evidence="2" key="1">
    <citation type="submission" date="2020-12" db="EMBL/GenBank/DDBJ databases">
        <title>Metabolic potential, ecology and presence of endohyphal bacteria is reflected in genomic diversity of Mucoromycotina.</title>
        <authorList>
            <person name="Muszewska A."/>
            <person name="Okrasinska A."/>
            <person name="Steczkiewicz K."/>
            <person name="Drgas O."/>
            <person name="Orlowska M."/>
            <person name="Perlinska-Lenart U."/>
            <person name="Aleksandrzak-Piekarczyk T."/>
            <person name="Szatraj K."/>
            <person name="Zielenkiewicz U."/>
            <person name="Pilsyk S."/>
            <person name="Malc E."/>
            <person name="Mieczkowski P."/>
            <person name="Kruszewska J.S."/>
            <person name="Biernat P."/>
            <person name="Pawlowska J."/>
        </authorList>
    </citation>
    <scope>NUCLEOTIDE SEQUENCE</scope>
    <source>
        <strain evidence="2">WA0000017839</strain>
    </source>
</reference>
<evidence type="ECO:0000313" key="3">
    <source>
        <dbReference type="Proteomes" id="UP000603453"/>
    </source>
</evidence>
<evidence type="ECO:0000259" key="1">
    <source>
        <dbReference type="Pfam" id="PF05018"/>
    </source>
</evidence>
<keyword evidence="3" id="KW-1185">Reference proteome</keyword>
<dbReference type="Proteomes" id="UP000603453">
    <property type="component" value="Unassembled WGS sequence"/>
</dbReference>
<dbReference type="Pfam" id="PF05018">
    <property type="entry name" value="CFA20_dom"/>
    <property type="match status" value="1"/>
</dbReference>
<protein>
    <recommendedName>
        <fullName evidence="1">CFA20 domain-containing protein</fullName>
    </recommendedName>
</protein>
<dbReference type="OrthoDB" id="7486196at2759"/>
<feature type="non-terminal residue" evidence="2">
    <location>
        <position position="1"/>
    </location>
</feature>
<dbReference type="EMBL" id="JAEPRD010000005">
    <property type="protein sequence ID" value="KAG2212648.1"/>
    <property type="molecule type" value="Genomic_DNA"/>
</dbReference>
<gene>
    <name evidence="2" type="ORF">INT47_000625</name>
</gene>
<feature type="domain" description="CFA20" evidence="1">
    <location>
        <begin position="8"/>
        <end position="193"/>
    </location>
</feature>
<accession>A0A8H7VDN1</accession>
<comment type="caution">
    <text evidence="2">The sequence shown here is derived from an EMBL/GenBank/DDBJ whole genome shotgun (WGS) entry which is preliminary data.</text>
</comment>
<sequence length="212" mass="24259">CMFNLITNDAQSGFLSILYSLGNEPLQLWASHVPDQEEGEAHVETVADDLISSTVIELVSTNLSNTYITCPAQANRTLGIKLPFLVLIVKNLNRYFSFEVEVLDDKNEKKRFRASNYQMTTRVKPYITTMPMRLDSGWNQIVLNLADYVKRGYGTNYSETCRVTVHANCRIRRVYFTDRLYSEDELPAEFKLFLPVSVYSSFSSVIVINILD</sequence>
<evidence type="ECO:0000313" key="2">
    <source>
        <dbReference type="EMBL" id="KAG2212648.1"/>
    </source>
</evidence>
<organism evidence="2 3">
    <name type="scientific">Mucor saturninus</name>
    <dbReference type="NCBI Taxonomy" id="64648"/>
    <lineage>
        <taxon>Eukaryota</taxon>
        <taxon>Fungi</taxon>
        <taxon>Fungi incertae sedis</taxon>
        <taxon>Mucoromycota</taxon>
        <taxon>Mucoromycotina</taxon>
        <taxon>Mucoromycetes</taxon>
        <taxon>Mucorales</taxon>
        <taxon>Mucorineae</taxon>
        <taxon>Mucoraceae</taxon>
        <taxon>Mucor</taxon>
    </lineage>
</organism>